<sequence length="96" mass="10571">MWRLLLTRVRHASLGRWTLPSRAIQKRACRPRRESTFGRAFGCTSRAFGSAGVRGRCTGRSLGTSRDVGARKRTRACVQLGVRRARDSAGARAGNV</sequence>
<dbReference type="AlphaFoldDB" id="A0A2I0KCP0"/>
<name>A0A2I0KCP0_PUNGR</name>
<reference evidence="1 2" key="1">
    <citation type="submission" date="2017-11" db="EMBL/GenBank/DDBJ databases">
        <title>De-novo sequencing of pomegranate (Punica granatum L.) genome.</title>
        <authorList>
            <person name="Akparov Z."/>
            <person name="Amiraslanov A."/>
            <person name="Hajiyeva S."/>
            <person name="Abbasov M."/>
            <person name="Kaur K."/>
            <person name="Hamwieh A."/>
            <person name="Solovyev V."/>
            <person name="Salamov A."/>
            <person name="Braich B."/>
            <person name="Kosarev P."/>
            <person name="Mahmoud A."/>
            <person name="Hajiyev E."/>
            <person name="Babayeva S."/>
            <person name="Izzatullayeva V."/>
            <person name="Mammadov A."/>
            <person name="Mammadov A."/>
            <person name="Sharifova S."/>
            <person name="Ojaghi J."/>
            <person name="Eynullazada K."/>
            <person name="Bayramov B."/>
            <person name="Abdulazimova A."/>
            <person name="Shahmuradov I."/>
        </authorList>
    </citation>
    <scope>NUCLEOTIDE SEQUENCE [LARGE SCALE GENOMIC DNA]</scope>
    <source>
        <strain evidence="2">cv. AG2017</strain>
        <tissue evidence="1">Leaf</tissue>
    </source>
</reference>
<organism evidence="1 2">
    <name type="scientific">Punica granatum</name>
    <name type="common">Pomegranate</name>
    <dbReference type="NCBI Taxonomy" id="22663"/>
    <lineage>
        <taxon>Eukaryota</taxon>
        <taxon>Viridiplantae</taxon>
        <taxon>Streptophyta</taxon>
        <taxon>Embryophyta</taxon>
        <taxon>Tracheophyta</taxon>
        <taxon>Spermatophyta</taxon>
        <taxon>Magnoliopsida</taxon>
        <taxon>eudicotyledons</taxon>
        <taxon>Gunneridae</taxon>
        <taxon>Pentapetalae</taxon>
        <taxon>rosids</taxon>
        <taxon>malvids</taxon>
        <taxon>Myrtales</taxon>
        <taxon>Lythraceae</taxon>
        <taxon>Punica</taxon>
    </lineage>
</organism>
<dbReference type="Proteomes" id="UP000233551">
    <property type="component" value="Unassembled WGS sequence"/>
</dbReference>
<evidence type="ECO:0000313" key="2">
    <source>
        <dbReference type="Proteomes" id="UP000233551"/>
    </source>
</evidence>
<accession>A0A2I0KCP0</accession>
<comment type="caution">
    <text evidence="1">The sequence shown here is derived from an EMBL/GenBank/DDBJ whole genome shotgun (WGS) entry which is preliminary data.</text>
</comment>
<protein>
    <submittedName>
        <fullName evidence="1">Uncharacterized protein</fullName>
    </submittedName>
</protein>
<keyword evidence="2" id="KW-1185">Reference proteome</keyword>
<gene>
    <name evidence="1" type="ORF">CRG98_013270</name>
</gene>
<evidence type="ECO:0000313" key="1">
    <source>
        <dbReference type="EMBL" id="PKI66308.1"/>
    </source>
</evidence>
<proteinExistence type="predicted"/>
<dbReference type="EMBL" id="PGOL01000679">
    <property type="protein sequence ID" value="PKI66308.1"/>
    <property type="molecule type" value="Genomic_DNA"/>
</dbReference>